<dbReference type="Ensembl" id="ENSOMET00000035616.1">
    <property type="protein sequence ID" value="ENSOMEP00000019294.1"/>
    <property type="gene ID" value="ENSOMEG00000021116.1"/>
</dbReference>
<comment type="similarity">
    <text evidence="1">Belongs to the cystatin family.</text>
</comment>
<dbReference type="STRING" id="30732.ENSOMEP00000019278"/>
<feature type="domain" description="Cystatin" evidence="4">
    <location>
        <begin position="60"/>
        <end position="168"/>
    </location>
</feature>
<dbReference type="FunFam" id="3.10.450.10:FF:000004">
    <property type="entry name" value="Cystatin C"/>
    <property type="match status" value="1"/>
</dbReference>
<evidence type="ECO:0000256" key="2">
    <source>
        <dbReference type="ARBA" id="ARBA00023157"/>
    </source>
</evidence>
<dbReference type="SMART" id="SM00043">
    <property type="entry name" value="CY"/>
    <property type="match status" value="1"/>
</dbReference>
<dbReference type="Gene3D" id="3.10.450.10">
    <property type="match status" value="1"/>
</dbReference>
<evidence type="ECO:0000256" key="1">
    <source>
        <dbReference type="ARBA" id="ARBA00009403"/>
    </source>
</evidence>
<dbReference type="GeneTree" id="ENSGT00940000154755"/>
<dbReference type="InterPro" id="IPR000010">
    <property type="entry name" value="Cystatin_dom"/>
</dbReference>
<dbReference type="OMA" id="QINVEPW"/>
<evidence type="ECO:0000313" key="5">
    <source>
        <dbReference type="Ensembl" id="ENSOMEP00000034474.1"/>
    </source>
</evidence>
<dbReference type="GO" id="GO:0031982">
    <property type="term" value="C:vesicle"/>
    <property type="evidence" value="ECO:0007669"/>
    <property type="project" value="TreeGrafter"/>
</dbReference>
<evidence type="ECO:0000256" key="3">
    <source>
        <dbReference type="SAM" id="Phobius"/>
    </source>
</evidence>
<keyword evidence="3" id="KW-1133">Transmembrane helix</keyword>
<protein>
    <recommendedName>
        <fullName evidence="4">Cystatin domain-containing protein</fullName>
    </recommendedName>
</protein>
<sequence length="168" mass="19129">MSIIRFLKCHHLCDLAACIKGDQHSGYLSGLVSLDAYRKCRMWKLAVLFLTALFAVGFGQMPGGVTDIDINDEGAQFALNHAMEKYNRDSNDVYLYKVVKVIKVQGQVVEGYKYIITVRIARTLCRKDSVIGLCSITNHPNVKIFLCKFVVWSRPWLNDWQVLEAKCH</sequence>
<dbReference type="Ensembl" id="ENSOMET00000035617.1">
    <property type="protein sequence ID" value="ENSOMEP00000034474.1"/>
    <property type="gene ID" value="ENSOMEG00000021116.1"/>
</dbReference>
<dbReference type="AlphaFoldDB" id="A0A3B3DYE4"/>
<dbReference type="Ensembl" id="ENSOMET00000028484.1">
    <property type="protein sequence ID" value="ENSOMEP00000019278.1"/>
    <property type="gene ID" value="ENSOMEG00000021116.1"/>
</dbReference>
<evidence type="ECO:0000259" key="4">
    <source>
        <dbReference type="SMART" id="SM00043"/>
    </source>
</evidence>
<dbReference type="SUPFAM" id="SSF54403">
    <property type="entry name" value="Cystatin/monellin"/>
    <property type="match status" value="1"/>
</dbReference>
<keyword evidence="3" id="KW-0812">Transmembrane</keyword>
<dbReference type="GO" id="GO:0005615">
    <property type="term" value="C:extracellular space"/>
    <property type="evidence" value="ECO:0007669"/>
    <property type="project" value="TreeGrafter"/>
</dbReference>
<accession>A0A3B3DYE4</accession>
<keyword evidence="6" id="KW-1185">Reference proteome</keyword>
<dbReference type="PANTHER" id="PTHR46186:SF12">
    <property type="entry name" value="CYSTATIN C (AMYLOID ANGIOPATHY AND CEREBRAL HEMORRHAGE)-RELATED"/>
    <property type="match status" value="1"/>
</dbReference>
<dbReference type="PANTHER" id="PTHR46186">
    <property type="entry name" value="CYSTATIN"/>
    <property type="match status" value="1"/>
</dbReference>
<dbReference type="InterPro" id="IPR046350">
    <property type="entry name" value="Cystatin_sf"/>
</dbReference>
<proteinExistence type="inferred from homology"/>
<feature type="transmembrane region" description="Helical" evidence="3">
    <location>
        <begin position="42"/>
        <end position="61"/>
    </location>
</feature>
<organism evidence="5 6">
    <name type="scientific">Oryzias melastigma</name>
    <name type="common">Marine medaka</name>
    <dbReference type="NCBI Taxonomy" id="30732"/>
    <lineage>
        <taxon>Eukaryota</taxon>
        <taxon>Metazoa</taxon>
        <taxon>Chordata</taxon>
        <taxon>Craniata</taxon>
        <taxon>Vertebrata</taxon>
        <taxon>Euteleostomi</taxon>
        <taxon>Actinopterygii</taxon>
        <taxon>Neopterygii</taxon>
        <taxon>Teleostei</taxon>
        <taxon>Neoteleostei</taxon>
        <taxon>Acanthomorphata</taxon>
        <taxon>Ovalentaria</taxon>
        <taxon>Atherinomorphae</taxon>
        <taxon>Beloniformes</taxon>
        <taxon>Adrianichthyidae</taxon>
        <taxon>Oryziinae</taxon>
        <taxon>Oryzias</taxon>
    </lineage>
</organism>
<name>A0A3B3DYE4_ORYME</name>
<reference evidence="5" key="1">
    <citation type="submission" date="2025-05" db="UniProtKB">
        <authorList>
            <consortium name="Ensembl"/>
        </authorList>
    </citation>
    <scope>IDENTIFICATION</scope>
</reference>
<dbReference type="GO" id="GO:0005737">
    <property type="term" value="C:cytoplasm"/>
    <property type="evidence" value="ECO:0007669"/>
    <property type="project" value="TreeGrafter"/>
</dbReference>
<dbReference type="GO" id="GO:0004869">
    <property type="term" value="F:cysteine-type endopeptidase inhibitor activity"/>
    <property type="evidence" value="ECO:0007669"/>
    <property type="project" value="InterPro"/>
</dbReference>
<dbReference type="PaxDb" id="30732-ENSOMEP00000019278"/>
<dbReference type="CDD" id="cd00042">
    <property type="entry name" value="CY"/>
    <property type="match status" value="1"/>
</dbReference>
<dbReference type="Proteomes" id="UP000261560">
    <property type="component" value="Unplaced"/>
</dbReference>
<keyword evidence="3" id="KW-0472">Membrane</keyword>
<evidence type="ECO:0000313" key="6">
    <source>
        <dbReference type="Proteomes" id="UP000261560"/>
    </source>
</evidence>
<keyword evidence="2" id="KW-1015">Disulfide bond</keyword>
<dbReference type="Pfam" id="PF00031">
    <property type="entry name" value="Cystatin"/>
    <property type="match status" value="1"/>
</dbReference>